<accession>A0ABV3P152</accession>
<proteinExistence type="predicted"/>
<gene>
    <name evidence="1" type="ORF">AB1207_01160</name>
</gene>
<dbReference type="RefSeq" id="WP_367635934.1">
    <property type="nucleotide sequence ID" value="NZ_JBFNQN010000001.1"/>
</dbReference>
<comment type="caution">
    <text evidence="1">The sequence shown here is derived from an EMBL/GenBank/DDBJ whole genome shotgun (WGS) entry which is preliminary data.</text>
</comment>
<evidence type="ECO:0000313" key="1">
    <source>
        <dbReference type="EMBL" id="MEW9263344.1"/>
    </source>
</evidence>
<keyword evidence="2" id="KW-1185">Reference proteome</keyword>
<dbReference type="Proteomes" id="UP001555826">
    <property type="component" value="Unassembled WGS sequence"/>
</dbReference>
<evidence type="ECO:0000313" key="2">
    <source>
        <dbReference type="Proteomes" id="UP001555826"/>
    </source>
</evidence>
<reference evidence="1 2" key="1">
    <citation type="submission" date="2024-07" db="EMBL/GenBank/DDBJ databases">
        <authorList>
            <person name="Thanompreechachai J."/>
            <person name="Duangmal K."/>
        </authorList>
    </citation>
    <scope>NUCLEOTIDE SEQUENCE [LARGE SCALE GENOMIC DNA]</scope>
    <source>
        <strain evidence="1 2">KCTC 19886</strain>
    </source>
</reference>
<name>A0ABV3P152_9ACTN</name>
<dbReference type="EMBL" id="JBFNQN010000001">
    <property type="protein sequence ID" value="MEW9263344.1"/>
    <property type="molecule type" value="Genomic_DNA"/>
</dbReference>
<organism evidence="1 2">
    <name type="scientific">Kineococcus endophyticus</name>
    <dbReference type="NCBI Taxonomy" id="1181883"/>
    <lineage>
        <taxon>Bacteria</taxon>
        <taxon>Bacillati</taxon>
        <taxon>Actinomycetota</taxon>
        <taxon>Actinomycetes</taxon>
        <taxon>Kineosporiales</taxon>
        <taxon>Kineosporiaceae</taxon>
        <taxon>Kineococcus</taxon>
    </lineage>
</organism>
<protein>
    <submittedName>
        <fullName evidence="1">Uncharacterized protein</fullName>
    </submittedName>
</protein>
<sequence length="113" mass="12660">MTETDGNPKAVQAPTFLTWLQYERTRHRADDVGWIAGHVTTDHAGGCLTATSPAALRHHLISDHPANHEPQQRVLRALDRAETAYARNLQQLQAACRHTRRTFIPADQEELGC</sequence>